<name>A0A1L5F557_CLOKL</name>
<gene>
    <name evidence="1" type="ORF">BS101_04145</name>
</gene>
<dbReference type="EMBL" id="CP018335">
    <property type="protein sequence ID" value="APM37980.1"/>
    <property type="molecule type" value="Genomic_DNA"/>
</dbReference>
<dbReference type="RefSeq" id="WP_073537676.1">
    <property type="nucleotide sequence ID" value="NZ_CP018335.1"/>
</dbReference>
<evidence type="ECO:0000313" key="1">
    <source>
        <dbReference type="EMBL" id="APM37980.1"/>
    </source>
</evidence>
<proteinExistence type="predicted"/>
<dbReference type="OrthoDB" id="2355995at2"/>
<dbReference type="Proteomes" id="UP000184604">
    <property type="component" value="Chromosome"/>
</dbReference>
<organism evidence="1 2">
    <name type="scientific">Clostridium kluyveri</name>
    <dbReference type="NCBI Taxonomy" id="1534"/>
    <lineage>
        <taxon>Bacteria</taxon>
        <taxon>Bacillati</taxon>
        <taxon>Bacillota</taxon>
        <taxon>Clostridia</taxon>
        <taxon>Eubacteriales</taxon>
        <taxon>Clostridiaceae</taxon>
        <taxon>Clostridium</taxon>
    </lineage>
</organism>
<sequence>MKLIEPIRIIRKIKLKYLELFLLREGYYGKIISYMLFIDFNRPSTLSDFPYLKQFEDKNDFGRSNFIKVIFFANSILNDGMKQEVLSIAGGFLEDKEDCDWNADFEVIPNNNYDIDETLNYVDTFVKDKYDLRICLKNIPYSKFNNLSQD</sequence>
<accession>A0A1L5F557</accession>
<reference evidence="1 2" key="1">
    <citation type="submission" date="2016-12" db="EMBL/GenBank/DDBJ databases">
        <title>Complete genome sequence of Clostridium kluyveri JZZ isolated from the pit mud of a Chinese flavor liquor-making factory.</title>
        <authorList>
            <person name="Wang Y."/>
        </authorList>
    </citation>
    <scope>NUCLEOTIDE SEQUENCE [LARGE SCALE GENOMIC DNA]</scope>
    <source>
        <strain evidence="1 2">JZZ</strain>
    </source>
</reference>
<evidence type="ECO:0000313" key="2">
    <source>
        <dbReference type="Proteomes" id="UP000184604"/>
    </source>
</evidence>
<dbReference type="AlphaFoldDB" id="A0A1L5F557"/>
<protein>
    <submittedName>
        <fullName evidence="1">Uncharacterized protein</fullName>
    </submittedName>
</protein>